<feature type="transmembrane region" description="Helical" evidence="1">
    <location>
        <begin position="21"/>
        <end position="39"/>
    </location>
</feature>
<sequence>MTPSTLPTGQRRWPRWLRRGPMEIVACIVITAGLVMMLQPVAMALYTWSFVTTLFGTVLFMVVSKFPE</sequence>
<dbReference type="EMBL" id="JBBKZV010000001">
    <property type="protein sequence ID" value="MEJ8821082.1"/>
    <property type="molecule type" value="Genomic_DNA"/>
</dbReference>
<evidence type="ECO:0000313" key="2">
    <source>
        <dbReference type="EMBL" id="MEJ8821082.1"/>
    </source>
</evidence>
<name>A0ABU8VTM2_9BURK</name>
<dbReference type="Proteomes" id="UP001363010">
    <property type="component" value="Unassembled WGS sequence"/>
</dbReference>
<comment type="caution">
    <text evidence="2">The sequence shown here is derived from an EMBL/GenBank/DDBJ whole genome shotgun (WGS) entry which is preliminary data.</text>
</comment>
<organism evidence="2 3">
    <name type="scientific">Variovorax humicola</name>
    <dbReference type="NCBI Taxonomy" id="1769758"/>
    <lineage>
        <taxon>Bacteria</taxon>
        <taxon>Pseudomonadati</taxon>
        <taxon>Pseudomonadota</taxon>
        <taxon>Betaproteobacteria</taxon>
        <taxon>Burkholderiales</taxon>
        <taxon>Comamonadaceae</taxon>
        <taxon>Variovorax</taxon>
    </lineage>
</organism>
<keyword evidence="3" id="KW-1185">Reference proteome</keyword>
<reference evidence="2 3" key="1">
    <citation type="submission" date="2024-03" db="EMBL/GenBank/DDBJ databases">
        <title>Novel species of the genus Variovorax.</title>
        <authorList>
            <person name="Liu Q."/>
            <person name="Xin Y.-H."/>
        </authorList>
    </citation>
    <scope>NUCLEOTIDE SEQUENCE [LARGE SCALE GENOMIC DNA]</scope>
    <source>
        <strain evidence="2 3">KACC 18501</strain>
    </source>
</reference>
<keyword evidence="1" id="KW-0472">Membrane</keyword>
<evidence type="ECO:0000313" key="3">
    <source>
        <dbReference type="Proteomes" id="UP001363010"/>
    </source>
</evidence>
<keyword evidence="1" id="KW-0812">Transmembrane</keyword>
<feature type="transmembrane region" description="Helical" evidence="1">
    <location>
        <begin position="45"/>
        <end position="63"/>
    </location>
</feature>
<gene>
    <name evidence="2" type="ORF">WKW80_03395</name>
</gene>
<proteinExistence type="predicted"/>
<dbReference type="RefSeq" id="WP_340362102.1">
    <property type="nucleotide sequence ID" value="NZ_JBBKZV010000001.1"/>
</dbReference>
<accession>A0ABU8VTM2</accession>
<protein>
    <submittedName>
        <fullName evidence="2">Uncharacterized protein</fullName>
    </submittedName>
</protein>
<evidence type="ECO:0000256" key="1">
    <source>
        <dbReference type="SAM" id="Phobius"/>
    </source>
</evidence>
<keyword evidence="1" id="KW-1133">Transmembrane helix</keyword>